<evidence type="ECO:0000259" key="1">
    <source>
        <dbReference type="Pfam" id="PF10137"/>
    </source>
</evidence>
<comment type="caution">
    <text evidence="2">The sequence shown here is derived from an EMBL/GenBank/DDBJ whole genome shotgun (WGS) entry which is preliminary data.</text>
</comment>
<dbReference type="GO" id="GO:0050135">
    <property type="term" value="F:NADP+ nucleosidase activity"/>
    <property type="evidence" value="ECO:0007669"/>
    <property type="project" value="InterPro"/>
</dbReference>
<gene>
    <name evidence="2" type="ORF">TX23_01925</name>
</gene>
<sequence length="295" mass="33989">MATKRVTQQTTPMPLKLIQPRDEAKNRLGERIEKGLELKQRKVDTREAYDLLLRDYQKWDAFNKELLKQLFSTDELAKEYSHYGVAVISMRESSLGEKIADAFKKVDNKIHRIDSIIERIELIPIDETKASDLSTQNHIPSEKQPRTKKVFVVHGRDEISKTSLEVFLHEIGLEPVVLHRQADEGMTIIEKFEKHSDVGYVFILLTPDEIAYLVAEEEKPDSERNKEFRARPNVIFEFGYFIGKFGRSRVCCLYTGNVSLPSDVNGIIYKKFDKSIEEVAYSVIKDLKASGYTIS</sequence>
<evidence type="ECO:0000313" key="2">
    <source>
        <dbReference type="EMBL" id="KRP74955.1"/>
    </source>
</evidence>
<organism evidence="2 3">
    <name type="scientific">Pseudomonas paralactis</name>
    <dbReference type="NCBI Taxonomy" id="1615673"/>
    <lineage>
        <taxon>Bacteria</taxon>
        <taxon>Pseudomonadati</taxon>
        <taxon>Pseudomonadota</taxon>
        <taxon>Gammaproteobacteria</taxon>
        <taxon>Pseudomonadales</taxon>
        <taxon>Pseudomonadaceae</taxon>
        <taxon>Pseudomonas</taxon>
    </lineage>
</organism>
<evidence type="ECO:0000313" key="3">
    <source>
        <dbReference type="Proteomes" id="UP000050852"/>
    </source>
</evidence>
<dbReference type="InterPro" id="IPR019302">
    <property type="entry name" value="CAP12/PCTIR_TIR_dom"/>
</dbReference>
<proteinExistence type="predicted"/>
<dbReference type="Pfam" id="PF10137">
    <property type="entry name" value="CAP12-PCTIR_TIR"/>
    <property type="match status" value="1"/>
</dbReference>
<dbReference type="PIRSF" id="PIRSF032620">
    <property type="entry name" value="UCP032620"/>
    <property type="match status" value="1"/>
</dbReference>
<dbReference type="InterPro" id="IPR014571">
    <property type="entry name" value="UCP032620"/>
</dbReference>
<dbReference type="Proteomes" id="UP000050852">
    <property type="component" value="Unassembled WGS sequence"/>
</dbReference>
<feature type="domain" description="CD-NTase-associated protein 12/Pycsar effector protein TIR" evidence="1">
    <location>
        <begin position="149"/>
        <end position="274"/>
    </location>
</feature>
<accession>A0A0R3AW68</accession>
<protein>
    <submittedName>
        <fullName evidence="2">Nucleic acid-binding protein</fullName>
    </submittedName>
</protein>
<reference evidence="2 3" key="1">
    <citation type="submission" date="2015-02" db="EMBL/GenBank/DDBJ databases">
        <title>Two Pseudomonas sp. nov., isolated from raw milk.</title>
        <authorList>
            <person name="Wenning M."/>
            <person name="von Neubeck M."/>
            <person name="Huptas C."/>
            <person name="Scherer S."/>
        </authorList>
    </citation>
    <scope>NUCLEOTIDE SEQUENCE [LARGE SCALE GENOMIC DNA]</scope>
    <source>
        <strain evidence="2 3">DSM 29164</strain>
    </source>
</reference>
<dbReference type="EMBL" id="JYLN01000001">
    <property type="protein sequence ID" value="KRP74955.1"/>
    <property type="molecule type" value="Genomic_DNA"/>
</dbReference>
<dbReference type="RefSeq" id="WP_057700780.1">
    <property type="nucleotide sequence ID" value="NZ_JAUKOF010000045.1"/>
</dbReference>
<dbReference type="OrthoDB" id="5497289at2"/>
<dbReference type="AlphaFoldDB" id="A0A0R3AW68"/>
<dbReference type="PATRIC" id="fig|1615673.3.peg.1305"/>
<name>A0A0R3AW68_9PSED</name>